<organism evidence="5 6">
    <name type="scientific">Sciurus vulgaris</name>
    <name type="common">Eurasian red squirrel</name>
    <dbReference type="NCBI Taxonomy" id="55149"/>
    <lineage>
        <taxon>Eukaryota</taxon>
        <taxon>Metazoa</taxon>
        <taxon>Chordata</taxon>
        <taxon>Craniata</taxon>
        <taxon>Vertebrata</taxon>
        <taxon>Euteleostomi</taxon>
        <taxon>Mammalia</taxon>
        <taxon>Eutheria</taxon>
        <taxon>Euarchontoglires</taxon>
        <taxon>Glires</taxon>
        <taxon>Rodentia</taxon>
        <taxon>Sciuromorpha</taxon>
        <taxon>Sciuridae</taxon>
        <taxon>Sciurinae</taxon>
        <taxon>Sciurini</taxon>
        <taxon>Sciurus</taxon>
    </lineage>
</organism>
<comment type="subcellular location">
    <subcellularLocation>
        <location evidence="1">Nucleus</location>
    </subcellularLocation>
</comment>
<dbReference type="Pfam" id="PF10187">
    <property type="entry name" value="FAM192A_Fyv6_N"/>
    <property type="match status" value="1"/>
</dbReference>
<dbReference type="AlphaFoldDB" id="A0A8D2DND3"/>
<dbReference type="InterPro" id="IPR019331">
    <property type="entry name" value="FAM192A/Fyv6_N"/>
</dbReference>
<feature type="compositionally biased region" description="Basic residues" evidence="3">
    <location>
        <begin position="77"/>
        <end position="89"/>
    </location>
</feature>
<evidence type="ECO:0000256" key="3">
    <source>
        <dbReference type="SAM" id="MobiDB-lite"/>
    </source>
</evidence>
<feature type="compositionally biased region" description="Basic and acidic residues" evidence="3">
    <location>
        <begin position="58"/>
        <end position="67"/>
    </location>
</feature>
<evidence type="ECO:0000313" key="6">
    <source>
        <dbReference type="Proteomes" id="UP000694564"/>
    </source>
</evidence>
<evidence type="ECO:0000313" key="5">
    <source>
        <dbReference type="Ensembl" id="ENSSVLP00005027391.1"/>
    </source>
</evidence>
<reference evidence="5" key="1">
    <citation type="submission" date="2025-08" db="UniProtKB">
        <authorList>
            <consortium name="Ensembl"/>
        </authorList>
    </citation>
    <scope>IDENTIFICATION</scope>
</reference>
<dbReference type="InterPro" id="IPR039845">
    <property type="entry name" value="FAM192A"/>
</dbReference>
<evidence type="ECO:0000259" key="4">
    <source>
        <dbReference type="Pfam" id="PF10187"/>
    </source>
</evidence>
<dbReference type="Proteomes" id="UP000694564">
    <property type="component" value="Chromosome 3"/>
</dbReference>
<feature type="domain" description="FAM192A/Fyv6 N-terminal" evidence="4">
    <location>
        <begin position="17"/>
        <end position="67"/>
    </location>
</feature>
<protein>
    <recommendedName>
        <fullName evidence="4">FAM192A/Fyv6 N-terminal domain-containing protein</fullName>
    </recommendedName>
</protein>
<dbReference type="Ensembl" id="ENSSVLT00005030445.1">
    <property type="protein sequence ID" value="ENSSVLP00005027391.1"/>
    <property type="gene ID" value="ENSSVLG00005021682.1"/>
</dbReference>
<reference evidence="5" key="2">
    <citation type="submission" date="2025-09" db="UniProtKB">
        <authorList>
            <consortium name="Ensembl"/>
        </authorList>
    </citation>
    <scope>IDENTIFICATION</scope>
</reference>
<name>A0A8D2DND3_SCIVU</name>
<feature type="region of interest" description="Disordered" evidence="3">
    <location>
        <begin position="28"/>
        <end position="89"/>
    </location>
</feature>
<evidence type="ECO:0000256" key="2">
    <source>
        <dbReference type="ARBA" id="ARBA00023242"/>
    </source>
</evidence>
<dbReference type="PANTHER" id="PTHR13495:SF0">
    <property type="entry name" value="PSME3-INTERACTING PROTEIN"/>
    <property type="match status" value="1"/>
</dbReference>
<evidence type="ECO:0000256" key="1">
    <source>
        <dbReference type="ARBA" id="ARBA00004123"/>
    </source>
</evidence>
<keyword evidence="6" id="KW-1185">Reference proteome</keyword>
<dbReference type="PANTHER" id="PTHR13495">
    <property type="entry name" value="NEFA-INTERACTING NUCLEAR PROTEIN NIP30"/>
    <property type="match status" value="1"/>
</dbReference>
<accession>A0A8D2DND3</accession>
<keyword evidence="2" id="KW-0539">Nucleus</keyword>
<dbReference type="OrthoDB" id="75807at2759"/>
<proteinExistence type="predicted"/>
<sequence>MDGRRNDGNLVIRKKLVSEEELDERCKRRRKEWEKVPEPEDAEGCPEETCGPQSLCERLQEQKDRKQGLRSSSDSKHGKRRRQRWGQLP</sequence>
<dbReference type="GO" id="GO:0005634">
    <property type="term" value="C:nucleus"/>
    <property type="evidence" value="ECO:0007669"/>
    <property type="project" value="UniProtKB-SubCell"/>
</dbReference>